<feature type="compositionally biased region" description="Low complexity" evidence="1">
    <location>
        <begin position="39"/>
        <end position="49"/>
    </location>
</feature>
<gene>
    <name evidence="2" type="ORF">RMCC_3372</name>
</gene>
<keyword evidence="3" id="KW-1185">Reference proteome</keyword>
<evidence type="ECO:0000256" key="1">
    <source>
        <dbReference type="SAM" id="MobiDB-lite"/>
    </source>
</evidence>
<evidence type="ECO:0000313" key="3">
    <source>
        <dbReference type="Proteomes" id="UP000069443"/>
    </source>
</evidence>
<organism evidence="2 3">
    <name type="scientific">Mycolicibacterium canariasense</name>
    <name type="common">Mycobacterium canariasense</name>
    <dbReference type="NCBI Taxonomy" id="228230"/>
    <lineage>
        <taxon>Bacteria</taxon>
        <taxon>Bacillati</taxon>
        <taxon>Actinomycetota</taxon>
        <taxon>Actinomycetes</taxon>
        <taxon>Mycobacteriales</taxon>
        <taxon>Mycobacteriaceae</taxon>
        <taxon>Mycolicibacterium</taxon>
    </lineage>
</organism>
<feature type="compositionally biased region" description="Polar residues" evidence="1">
    <location>
        <begin position="26"/>
        <end position="38"/>
    </location>
</feature>
<reference evidence="3" key="1">
    <citation type="journal article" date="2016" name="Genome Announc.">
        <title>Draft Genome Sequences of Five Rapidly Growing Mycobacterium Species, M. thermoresistibile, M. fortuitum subsp. acetamidolyticum, M. canariasense, M. brisbanense, and M. novocastrense.</title>
        <authorList>
            <person name="Katahira K."/>
            <person name="Ogura Y."/>
            <person name="Gotoh Y."/>
            <person name="Hayashi T."/>
        </authorList>
    </citation>
    <scope>NUCLEOTIDE SEQUENCE [LARGE SCALE GENOMIC DNA]</scope>
    <source>
        <strain evidence="3">JCM15298</strain>
    </source>
</reference>
<comment type="caution">
    <text evidence="2">The sequence shown here is derived from an EMBL/GenBank/DDBJ whole genome shotgun (WGS) entry which is preliminary data.</text>
</comment>
<sequence>MGATTGTITCRAVMPGTSPKEPAIASATNHQRLRPQSKSTTGSAATAVAETASETIEHVRRFTLSITIPAHNPTAKAGTAVAVATAPH</sequence>
<dbReference type="STRING" id="228230.RMCC_3372"/>
<dbReference type="AlphaFoldDB" id="A0A100WE88"/>
<accession>A0A100WE88</accession>
<name>A0A100WE88_MYCCR</name>
<dbReference type="GO" id="GO:0016740">
    <property type="term" value="F:transferase activity"/>
    <property type="evidence" value="ECO:0007669"/>
    <property type="project" value="UniProtKB-KW"/>
</dbReference>
<proteinExistence type="predicted"/>
<keyword evidence="2" id="KW-0808">Transferase</keyword>
<evidence type="ECO:0000313" key="2">
    <source>
        <dbReference type="EMBL" id="GAS96406.1"/>
    </source>
</evidence>
<dbReference type="EMBL" id="BCSY01000049">
    <property type="protein sequence ID" value="GAS96406.1"/>
    <property type="molecule type" value="Genomic_DNA"/>
</dbReference>
<protein>
    <submittedName>
        <fullName evidence="2">Dihydrolipoamide acetyltransferase</fullName>
    </submittedName>
</protein>
<reference evidence="3" key="2">
    <citation type="submission" date="2016-02" db="EMBL/GenBank/DDBJ databases">
        <title>Draft genome sequence of five rapidly growing Mycobacterium species.</title>
        <authorList>
            <person name="Katahira K."/>
            <person name="Gotou Y."/>
            <person name="Iida K."/>
            <person name="Ogura Y."/>
            <person name="Hayashi T."/>
        </authorList>
    </citation>
    <scope>NUCLEOTIDE SEQUENCE [LARGE SCALE GENOMIC DNA]</scope>
    <source>
        <strain evidence="3">JCM15298</strain>
    </source>
</reference>
<feature type="region of interest" description="Disordered" evidence="1">
    <location>
        <begin position="1"/>
        <end position="49"/>
    </location>
</feature>
<dbReference type="Proteomes" id="UP000069443">
    <property type="component" value="Unassembled WGS sequence"/>
</dbReference>